<evidence type="ECO:0000256" key="1">
    <source>
        <dbReference type="SAM" id="Phobius"/>
    </source>
</evidence>
<dbReference type="Proteomes" id="UP001220964">
    <property type="component" value="Unassembled WGS sequence"/>
</dbReference>
<proteinExistence type="predicted"/>
<feature type="transmembrane region" description="Helical" evidence="1">
    <location>
        <begin position="12"/>
        <end position="28"/>
    </location>
</feature>
<comment type="caution">
    <text evidence="2">The sequence shown here is derived from an EMBL/GenBank/DDBJ whole genome shotgun (WGS) entry which is preliminary data.</text>
</comment>
<dbReference type="AlphaFoldDB" id="A0AAE3T8B2"/>
<dbReference type="RefSeq" id="WP_275566050.1">
    <property type="nucleotide sequence ID" value="NZ_JARGYC010000007.1"/>
</dbReference>
<accession>A0AAE3T8B2</accession>
<gene>
    <name evidence="2" type="ORF">P1J78_04080</name>
</gene>
<name>A0AAE3T8B2_9RHOB</name>
<keyword evidence="1" id="KW-0472">Membrane</keyword>
<keyword evidence="3" id="KW-1185">Reference proteome</keyword>
<keyword evidence="1" id="KW-0812">Transmembrane</keyword>
<reference evidence="2" key="1">
    <citation type="submission" date="2023-03" db="EMBL/GenBank/DDBJ databases">
        <title>Multiphase analysis and comparison of six strains from genera Psychromarinibacter, Lutimaribacter, and Maritimibacter, including a novel species: Psychromarinibacter sediminicola sp. nov.</title>
        <authorList>
            <person name="Wang Y.-H."/>
            <person name="Ye M.-Q."/>
            <person name="Du Z.-J."/>
        </authorList>
    </citation>
    <scope>NUCLEOTIDE SEQUENCE</scope>
    <source>
        <strain evidence="2">C21-152</strain>
    </source>
</reference>
<sequence length="63" mass="7219">MFDLDHPFFRPLWIRLAVVVLCFGWAAVELSGGYTGWAMLFGGLGGYSAWRFFVTFDPRDPEE</sequence>
<organism evidence="2 3">
    <name type="scientific">Psychromarinibacter sediminicola</name>
    <dbReference type="NCBI Taxonomy" id="3033385"/>
    <lineage>
        <taxon>Bacteria</taxon>
        <taxon>Pseudomonadati</taxon>
        <taxon>Pseudomonadota</taxon>
        <taxon>Alphaproteobacteria</taxon>
        <taxon>Rhodobacterales</taxon>
        <taxon>Paracoccaceae</taxon>
        <taxon>Psychromarinibacter</taxon>
    </lineage>
</organism>
<keyword evidence="1" id="KW-1133">Transmembrane helix</keyword>
<dbReference type="EMBL" id="JARGYC010000007">
    <property type="protein sequence ID" value="MDF0599904.1"/>
    <property type="molecule type" value="Genomic_DNA"/>
</dbReference>
<protein>
    <submittedName>
        <fullName evidence="2">DUF3329 domain-containing protein</fullName>
    </submittedName>
</protein>
<evidence type="ECO:0000313" key="3">
    <source>
        <dbReference type="Proteomes" id="UP001220964"/>
    </source>
</evidence>
<evidence type="ECO:0000313" key="2">
    <source>
        <dbReference type="EMBL" id="MDF0599904.1"/>
    </source>
</evidence>